<comment type="caution">
    <text evidence="7">The sequence shown here is derived from an EMBL/GenBank/DDBJ whole genome shotgun (WGS) entry which is preliminary data.</text>
</comment>
<dbReference type="SUPFAM" id="SSF103473">
    <property type="entry name" value="MFS general substrate transporter"/>
    <property type="match status" value="1"/>
</dbReference>
<feature type="transmembrane region" description="Helical" evidence="6">
    <location>
        <begin position="283"/>
        <end position="305"/>
    </location>
</feature>
<evidence type="ECO:0000256" key="6">
    <source>
        <dbReference type="SAM" id="Phobius"/>
    </source>
</evidence>
<dbReference type="EMBL" id="JADCNM010000010">
    <property type="protein sequence ID" value="KAG0465107.1"/>
    <property type="molecule type" value="Genomic_DNA"/>
</dbReference>
<reference evidence="7 8" key="1">
    <citation type="journal article" date="2020" name="Nat. Food">
        <title>A phased Vanilla planifolia genome enables genetic improvement of flavour and production.</title>
        <authorList>
            <person name="Hasing T."/>
            <person name="Tang H."/>
            <person name="Brym M."/>
            <person name="Khazi F."/>
            <person name="Huang T."/>
            <person name="Chambers A.H."/>
        </authorList>
    </citation>
    <scope>NUCLEOTIDE SEQUENCE [LARGE SCALE GENOMIC DNA]</scope>
    <source>
        <tissue evidence="7">Leaf</tissue>
    </source>
</reference>
<evidence type="ECO:0000313" key="8">
    <source>
        <dbReference type="Proteomes" id="UP000639772"/>
    </source>
</evidence>
<dbReference type="InterPro" id="IPR000109">
    <property type="entry name" value="POT_fam"/>
</dbReference>
<accession>A0A835Q990</accession>
<comment type="similarity">
    <text evidence="2">Belongs to the major facilitator superfamily. Proton-dependent oligopeptide transporter (POT/PTR) (TC 2.A.17) family.</text>
</comment>
<organism evidence="7 8">
    <name type="scientific">Vanilla planifolia</name>
    <name type="common">Vanilla</name>
    <dbReference type="NCBI Taxonomy" id="51239"/>
    <lineage>
        <taxon>Eukaryota</taxon>
        <taxon>Viridiplantae</taxon>
        <taxon>Streptophyta</taxon>
        <taxon>Embryophyta</taxon>
        <taxon>Tracheophyta</taxon>
        <taxon>Spermatophyta</taxon>
        <taxon>Magnoliopsida</taxon>
        <taxon>Liliopsida</taxon>
        <taxon>Asparagales</taxon>
        <taxon>Orchidaceae</taxon>
        <taxon>Vanilloideae</taxon>
        <taxon>Vanilleae</taxon>
        <taxon>Vanilla</taxon>
    </lineage>
</organism>
<feature type="transmembrane region" description="Helical" evidence="6">
    <location>
        <begin position="349"/>
        <end position="369"/>
    </location>
</feature>
<feature type="transmembrane region" description="Helical" evidence="6">
    <location>
        <begin position="243"/>
        <end position="263"/>
    </location>
</feature>
<feature type="transmembrane region" description="Helical" evidence="6">
    <location>
        <begin position="195"/>
        <end position="215"/>
    </location>
</feature>
<feature type="transmembrane region" description="Helical" evidence="6">
    <location>
        <begin position="84"/>
        <end position="106"/>
    </location>
</feature>
<proteinExistence type="inferred from homology"/>
<feature type="transmembrane region" description="Helical" evidence="6">
    <location>
        <begin position="167"/>
        <end position="189"/>
    </location>
</feature>
<feature type="transmembrane region" description="Helical" evidence="6">
    <location>
        <begin position="56"/>
        <end position="77"/>
    </location>
</feature>
<dbReference type="PANTHER" id="PTHR11654">
    <property type="entry name" value="OLIGOPEPTIDE TRANSPORTER-RELATED"/>
    <property type="match status" value="1"/>
</dbReference>
<feature type="transmembrane region" description="Helical" evidence="6">
    <location>
        <begin position="389"/>
        <end position="410"/>
    </location>
</feature>
<keyword evidence="5 6" id="KW-0472">Membrane</keyword>
<evidence type="ECO:0000256" key="1">
    <source>
        <dbReference type="ARBA" id="ARBA00004141"/>
    </source>
</evidence>
<dbReference type="GO" id="GO:0022857">
    <property type="term" value="F:transmembrane transporter activity"/>
    <property type="evidence" value="ECO:0007669"/>
    <property type="project" value="InterPro"/>
</dbReference>
<gene>
    <name evidence="7" type="ORF">HPP92_019271</name>
</gene>
<keyword evidence="4 6" id="KW-1133">Transmembrane helix</keyword>
<dbReference type="AlphaFoldDB" id="A0A835Q990"/>
<keyword evidence="3 6" id="KW-0812">Transmembrane</keyword>
<dbReference type="Pfam" id="PF00854">
    <property type="entry name" value="PTR2"/>
    <property type="match status" value="2"/>
</dbReference>
<evidence type="ECO:0000313" key="7">
    <source>
        <dbReference type="EMBL" id="KAG0465107.1"/>
    </source>
</evidence>
<evidence type="ECO:0000256" key="4">
    <source>
        <dbReference type="ARBA" id="ARBA00022989"/>
    </source>
</evidence>
<protein>
    <submittedName>
        <fullName evidence="7">Uncharacterized protein</fullName>
    </submittedName>
</protein>
<name>A0A835Q990_VANPL</name>
<evidence type="ECO:0000256" key="5">
    <source>
        <dbReference type="ARBA" id="ARBA00023136"/>
    </source>
</evidence>
<feature type="transmembrane region" description="Helical" evidence="6">
    <location>
        <begin position="126"/>
        <end position="146"/>
    </location>
</feature>
<evidence type="ECO:0000256" key="2">
    <source>
        <dbReference type="ARBA" id="ARBA00005982"/>
    </source>
</evidence>
<dbReference type="InterPro" id="IPR036259">
    <property type="entry name" value="MFS_trans_sf"/>
</dbReference>
<dbReference type="GO" id="GO:0016020">
    <property type="term" value="C:membrane"/>
    <property type="evidence" value="ECO:0007669"/>
    <property type="project" value="UniProtKB-SubCell"/>
</dbReference>
<comment type="subcellular location">
    <subcellularLocation>
        <location evidence="1">Membrane</location>
        <topology evidence="1">Multi-pass membrane protein</topology>
    </subcellularLocation>
</comment>
<sequence>MDAPLLRPTDQRTGGWQTFPFIIGAIMGVSMVTYGVSSNLEVYLINAFNIGRFDAAQIYGIASGCISLAPIVGGIVADSMVGCSTVLGGATAACFVSMLLFTSTAVLPSLRPPTCYSATLCEPPTAIQLAILFFAVALMAVGVAGTRYNGMTMGANQLSSQTDRDAFFNWSFVALYLSSIAGATLLVYIQDSVSWPWGFGLCTAVAALALLLYLCGRPFYLRTKPNNNDNNNAFVRFGREGKLLIGLLPIISSGILLSATISVQASITVLQAMAMDRHLGRRFLVPAGSINASVLATASASIAVLDRTKCRLQPPLRRIAIGHVVNAFAMAAMALTESRRLAISAAKPLSVLWLVPSLVLIGFGEAFHFPGTVAFYYSEFPASLRSTATGTYAVVSGLGYYVSSASIAALRRSTGWLKDDINKSRRQEKNGLEELD</sequence>
<dbReference type="OrthoDB" id="8904098at2759"/>
<dbReference type="Gene3D" id="1.20.1250.20">
    <property type="entry name" value="MFS general substrate transporter like domains"/>
    <property type="match status" value="2"/>
</dbReference>
<evidence type="ECO:0000256" key="3">
    <source>
        <dbReference type="ARBA" id="ARBA00022692"/>
    </source>
</evidence>
<feature type="transmembrane region" description="Helical" evidence="6">
    <location>
        <begin position="16"/>
        <end position="36"/>
    </location>
</feature>
<dbReference type="Proteomes" id="UP000639772">
    <property type="component" value="Chromosome 10"/>
</dbReference>